<feature type="transmembrane region" description="Helical" evidence="21">
    <location>
        <begin position="1609"/>
        <end position="1631"/>
    </location>
</feature>
<feature type="transmembrane region" description="Helical" evidence="21">
    <location>
        <begin position="804"/>
        <end position="826"/>
    </location>
</feature>
<keyword evidence="4" id="KW-1003">Cell membrane</keyword>
<dbReference type="GO" id="GO:0004674">
    <property type="term" value="F:protein serine/threonine kinase activity"/>
    <property type="evidence" value="ECO:0007669"/>
    <property type="project" value="UniProtKB-KW"/>
</dbReference>
<evidence type="ECO:0000259" key="22">
    <source>
        <dbReference type="PROSITE" id="PS50011"/>
    </source>
</evidence>
<evidence type="ECO:0000256" key="7">
    <source>
        <dbReference type="ARBA" id="ARBA00022679"/>
    </source>
</evidence>
<keyword evidence="13 19" id="KW-0067">ATP-binding</keyword>
<dbReference type="GO" id="GO:0006950">
    <property type="term" value="P:response to stress"/>
    <property type="evidence" value="ECO:0007669"/>
    <property type="project" value="UniProtKB-ARBA"/>
</dbReference>
<dbReference type="FunFam" id="3.80.10.10:FF:000356">
    <property type="entry name" value="LRR receptor-like serine/threonine-protein kinase"/>
    <property type="match status" value="1"/>
</dbReference>
<evidence type="ECO:0000256" key="6">
    <source>
        <dbReference type="ARBA" id="ARBA00022614"/>
    </source>
</evidence>
<evidence type="ECO:0000256" key="8">
    <source>
        <dbReference type="ARBA" id="ARBA00022692"/>
    </source>
</evidence>
<dbReference type="InterPro" id="IPR000719">
    <property type="entry name" value="Prot_kinase_dom"/>
</dbReference>
<dbReference type="Pfam" id="PF00560">
    <property type="entry name" value="LRR_1"/>
    <property type="match status" value="12"/>
</dbReference>
<protein>
    <recommendedName>
        <fullName evidence="3">non-specific serine/threonine protein kinase</fullName>
        <ecNumber evidence="3">2.7.11.1</ecNumber>
    </recommendedName>
</protein>
<dbReference type="EMBL" id="JABFOF010000008">
    <property type="protein sequence ID" value="KAG2384113.1"/>
    <property type="molecule type" value="Genomic_DNA"/>
</dbReference>
<evidence type="ECO:0000256" key="19">
    <source>
        <dbReference type="PROSITE-ProRule" id="PRU10141"/>
    </source>
</evidence>
<dbReference type="InterPro" id="IPR017441">
    <property type="entry name" value="Protein_kinase_ATP_BS"/>
</dbReference>
<keyword evidence="6" id="KW-0433">Leucine-rich repeat</keyword>
<keyword evidence="15 21" id="KW-0472">Membrane</keyword>
<feature type="binding site" evidence="19">
    <location>
        <position position="1699"/>
    </location>
    <ligand>
        <name>ATP</name>
        <dbReference type="ChEBI" id="CHEBI:30616"/>
    </ligand>
</feature>
<name>A0A8T0JXV8_PHAAN</name>
<evidence type="ECO:0000256" key="17">
    <source>
        <dbReference type="ARBA" id="ARBA00047899"/>
    </source>
</evidence>
<dbReference type="Gene3D" id="3.80.10.10">
    <property type="entry name" value="Ribonuclease Inhibitor"/>
    <property type="match status" value="8"/>
</dbReference>
<accession>A0A8T0JXV8</accession>
<comment type="catalytic activity">
    <reaction evidence="18">
        <text>L-seryl-[protein] + ATP = O-phospho-L-seryl-[protein] + ADP + H(+)</text>
        <dbReference type="Rhea" id="RHEA:17989"/>
        <dbReference type="Rhea" id="RHEA-COMP:9863"/>
        <dbReference type="Rhea" id="RHEA-COMP:11604"/>
        <dbReference type="ChEBI" id="CHEBI:15378"/>
        <dbReference type="ChEBI" id="CHEBI:29999"/>
        <dbReference type="ChEBI" id="CHEBI:30616"/>
        <dbReference type="ChEBI" id="CHEBI:83421"/>
        <dbReference type="ChEBI" id="CHEBI:456216"/>
        <dbReference type="EC" id="2.7.11.1"/>
    </reaction>
</comment>
<feature type="domain" description="Protein kinase" evidence="22">
    <location>
        <begin position="1671"/>
        <end position="1773"/>
    </location>
</feature>
<dbReference type="GO" id="GO:0005524">
    <property type="term" value="F:ATP binding"/>
    <property type="evidence" value="ECO:0007669"/>
    <property type="project" value="UniProtKB-UniRule"/>
</dbReference>
<proteinExistence type="inferred from homology"/>
<evidence type="ECO:0000313" key="23">
    <source>
        <dbReference type="EMBL" id="KAG2384113.1"/>
    </source>
</evidence>
<dbReference type="InterPro" id="IPR001245">
    <property type="entry name" value="Ser-Thr/Tyr_kinase_cat_dom"/>
</dbReference>
<evidence type="ECO:0000256" key="2">
    <source>
        <dbReference type="ARBA" id="ARBA00009592"/>
    </source>
</evidence>
<dbReference type="Proteomes" id="UP000743370">
    <property type="component" value="Unassembled WGS sequence"/>
</dbReference>
<evidence type="ECO:0000256" key="13">
    <source>
        <dbReference type="ARBA" id="ARBA00022840"/>
    </source>
</evidence>
<keyword evidence="14 21" id="KW-1133">Transmembrane helix</keyword>
<evidence type="ECO:0000256" key="11">
    <source>
        <dbReference type="ARBA" id="ARBA00022741"/>
    </source>
</evidence>
<dbReference type="PANTHER" id="PTHR48056">
    <property type="entry name" value="LRR RECEPTOR-LIKE SERINE/THREONINE-PROTEIN KINASE-RELATED"/>
    <property type="match status" value="1"/>
</dbReference>
<dbReference type="InterPro" id="IPR011009">
    <property type="entry name" value="Kinase-like_dom_sf"/>
</dbReference>
<evidence type="ECO:0000256" key="20">
    <source>
        <dbReference type="SAM" id="MobiDB-lite"/>
    </source>
</evidence>
<dbReference type="Pfam" id="PF00069">
    <property type="entry name" value="Pkinase"/>
    <property type="match status" value="1"/>
</dbReference>
<dbReference type="InterPro" id="IPR003591">
    <property type="entry name" value="Leu-rich_rpt_typical-subtyp"/>
</dbReference>
<reference evidence="23 24" key="1">
    <citation type="submission" date="2020-05" db="EMBL/GenBank/DDBJ databases">
        <title>Vigna angularis (adzuki bean) Var. LongXiaoDou No. 4 denovo assembly.</title>
        <authorList>
            <person name="Xiang H."/>
        </authorList>
    </citation>
    <scope>NUCLEOTIDE SEQUENCE [LARGE SCALE GENOMIC DNA]</scope>
    <source>
        <tissue evidence="23">Leaf</tissue>
    </source>
</reference>
<dbReference type="Gene3D" id="3.30.200.20">
    <property type="entry name" value="Phosphorylase Kinase, domain 1"/>
    <property type="match status" value="2"/>
</dbReference>
<evidence type="ECO:0000256" key="18">
    <source>
        <dbReference type="ARBA" id="ARBA00048679"/>
    </source>
</evidence>
<dbReference type="PANTHER" id="PTHR48056:SF63">
    <property type="entry name" value="PROTEIN KINASE DOMAIN-CONTAINING PROTEIN"/>
    <property type="match status" value="1"/>
</dbReference>
<comment type="catalytic activity">
    <reaction evidence="17">
        <text>L-threonyl-[protein] + ATP = O-phospho-L-threonyl-[protein] + ADP + H(+)</text>
        <dbReference type="Rhea" id="RHEA:46608"/>
        <dbReference type="Rhea" id="RHEA-COMP:11060"/>
        <dbReference type="Rhea" id="RHEA-COMP:11605"/>
        <dbReference type="ChEBI" id="CHEBI:15378"/>
        <dbReference type="ChEBI" id="CHEBI:30013"/>
        <dbReference type="ChEBI" id="CHEBI:30616"/>
        <dbReference type="ChEBI" id="CHEBI:61977"/>
        <dbReference type="ChEBI" id="CHEBI:456216"/>
        <dbReference type="EC" id="2.7.11.1"/>
    </reaction>
</comment>
<keyword evidence="16" id="KW-0325">Glycoprotein</keyword>
<feature type="region of interest" description="Disordered" evidence="20">
    <location>
        <begin position="1581"/>
        <end position="1601"/>
    </location>
</feature>
<dbReference type="EC" id="2.7.11.1" evidence="3"/>
<evidence type="ECO:0000256" key="1">
    <source>
        <dbReference type="ARBA" id="ARBA00004251"/>
    </source>
</evidence>
<dbReference type="Pfam" id="PF08263">
    <property type="entry name" value="LRRNT_2"/>
    <property type="match status" value="2"/>
</dbReference>
<keyword evidence="10" id="KW-0677">Repeat</keyword>
<dbReference type="FunFam" id="3.80.10.10:FF:000654">
    <property type="entry name" value="LRR receptor-like serine/threonine-protein kinase RPK2"/>
    <property type="match status" value="2"/>
</dbReference>
<feature type="transmembrane region" description="Helical" evidence="21">
    <location>
        <begin position="956"/>
        <end position="974"/>
    </location>
</feature>
<keyword evidence="5" id="KW-0723">Serine/threonine-protein kinase</keyword>
<dbReference type="PROSITE" id="PS50011">
    <property type="entry name" value="PROTEIN_KINASE_DOM"/>
    <property type="match status" value="1"/>
</dbReference>
<dbReference type="InterPro" id="IPR013210">
    <property type="entry name" value="LRR_N_plant-typ"/>
</dbReference>
<feature type="compositionally biased region" description="Polar residues" evidence="20">
    <location>
        <begin position="1589"/>
        <end position="1601"/>
    </location>
</feature>
<comment type="caution">
    <text evidence="23">The sequence shown here is derived from an EMBL/GenBank/DDBJ whole genome shotgun (WGS) entry which is preliminary data.</text>
</comment>
<evidence type="ECO:0000256" key="15">
    <source>
        <dbReference type="ARBA" id="ARBA00023136"/>
    </source>
</evidence>
<keyword evidence="11 19" id="KW-0547">Nucleotide-binding</keyword>
<evidence type="ECO:0000256" key="5">
    <source>
        <dbReference type="ARBA" id="ARBA00022527"/>
    </source>
</evidence>
<gene>
    <name evidence="23" type="ORF">HKW66_Vig0151240</name>
</gene>
<dbReference type="FunFam" id="3.80.10.10:FF:000652">
    <property type="entry name" value="LRR receptor-like serine/threonine-protein kinase RPK2"/>
    <property type="match status" value="1"/>
</dbReference>
<dbReference type="GO" id="GO:0005886">
    <property type="term" value="C:plasma membrane"/>
    <property type="evidence" value="ECO:0007669"/>
    <property type="project" value="UniProtKB-SubCell"/>
</dbReference>
<keyword evidence="23" id="KW-0675">Receptor</keyword>
<feature type="region of interest" description="Disordered" evidence="20">
    <location>
        <begin position="770"/>
        <end position="796"/>
    </location>
</feature>
<dbReference type="PROSITE" id="PS00107">
    <property type="entry name" value="PROTEIN_KINASE_ATP"/>
    <property type="match status" value="1"/>
</dbReference>
<evidence type="ECO:0000256" key="12">
    <source>
        <dbReference type="ARBA" id="ARBA00022777"/>
    </source>
</evidence>
<keyword evidence="12" id="KW-0418">Kinase</keyword>
<comment type="subcellular location">
    <subcellularLocation>
        <location evidence="1">Cell membrane</location>
        <topology evidence="1">Single-pass type I membrane protein</topology>
    </subcellularLocation>
</comment>
<dbReference type="InterPro" id="IPR050647">
    <property type="entry name" value="Plant_LRR-RLKs"/>
</dbReference>
<evidence type="ECO:0000256" key="21">
    <source>
        <dbReference type="SAM" id="Phobius"/>
    </source>
</evidence>
<evidence type="ECO:0000256" key="14">
    <source>
        <dbReference type="ARBA" id="ARBA00022989"/>
    </source>
</evidence>
<dbReference type="SMART" id="SM00369">
    <property type="entry name" value="LRR_TYP"/>
    <property type="match status" value="15"/>
</dbReference>
<evidence type="ECO:0000313" key="24">
    <source>
        <dbReference type="Proteomes" id="UP000743370"/>
    </source>
</evidence>
<organism evidence="23 24">
    <name type="scientific">Phaseolus angularis</name>
    <name type="common">Azuki bean</name>
    <name type="synonym">Vigna angularis</name>
    <dbReference type="NCBI Taxonomy" id="3914"/>
    <lineage>
        <taxon>Eukaryota</taxon>
        <taxon>Viridiplantae</taxon>
        <taxon>Streptophyta</taxon>
        <taxon>Embryophyta</taxon>
        <taxon>Tracheophyta</taxon>
        <taxon>Spermatophyta</taxon>
        <taxon>Magnoliopsida</taxon>
        <taxon>eudicotyledons</taxon>
        <taxon>Gunneridae</taxon>
        <taxon>Pentapetalae</taxon>
        <taxon>rosids</taxon>
        <taxon>fabids</taxon>
        <taxon>Fabales</taxon>
        <taxon>Fabaceae</taxon>
        <taxon>Papilionoideae</taxon>
        <taxon>50 kb inversion clade</taxon>
        <taxon>NPAAA clade</taxon>
        <taxon>indigoferoid/millettioid clade</taxon>
        <taxon>Phaseoleae</taxon>
        <taxon>Vigna</taxon>
    </lineage>
</organism>
<dbReference type="FunFam" id="3.80.10.10:FF:000383">
    <property type="entry name" value="Leucine-rich repeat receptor protein kinase EMS1"/>
    <property type="match status" value="1"/>
</dbReference>
<dbReference type="SUPFAM" id="SSF52058">
    <property type="entry name" value="L domain-like"/>
    <property type="match status" value="4"/>
</dbReference>
<evidence type="ECO:0000256" key="4">
    <source>
        <dbReference type="ARBA" id="ARBA00022475"/>
    </source>
</evidence>
<dbReference type="Pfam" id="PF07714">
    <property type="entry name" value="PK_Tyr_Ser-Thr"/>
    <property type="match status" value="1"/>
</dbReference>
<evidence type="ECO:0000256" key="16">
    <source>
        <dbReference type="ARBA" id="ARBA00023180"/>
    </source>
</evidence>
<keyword evidence="9" id="KW-0732">Signal</keyword>
<dbReference type="SMART" id="SM00365">
    <property type="entry name" value="LRR_SD22"/>
    <property type="match status" value="10"/>
</dbReference>
<keyword evidence="7" id="KW-0808">Transferase</keyword>
<evidence type="ECO:0000256" key="3">
    <source>
        <dbReference type="ARBA" id="ARBA00012513"/>
    </source>
</evidence>
<dbReference type="FunFam" id="3.80.10.10:FF:000041">
    <property type="entry name" value="LRR receptor-like serine/threonine-protein kinase ERECTA"/>
    <property type="match status" value="1"/>
</dbReference>
<evidence type="ECO:0000256" key="9">
    <source>
        <dbReference type="ARBA" id="ARBA00022729"/>
    </source>
</evidence>
<dbReference type="FunFam" id="3.30.200.20:FF:000260">
    <property type="entry name" value="LRR receptor-like serine/threonine-protein kinase RPK2"/>
    <property type="match status" value="2"/>
</dbReference>
<sequence>MQGFPINVSVEPDNYHTKVAKSVCNKTSFHFYKHLLLLFTLQNDAFAVDSDKSVLLRMKASLSDPAGVLSTWTTADGSHSGHCYWSGVLCDANSRVVAVNVTGNGASRASHPCSDSSKLPLYGFGIRRTCKGSKGSLFGNVSSVGFDFISELTELRVLSLPFNALEGEIPEAIWGMENLEVLDLEGNLISGYLPLRIQGLRKLRVLNLGFNRFIGEVPSSIASLESLEVLNLAGNELNGSVPGFVGRLRGVYLSFNQFSGVVPREIGENCWKLEHLDLSGNSLVQGIPGSLGNCERLRTLLLYSNLLEESIPGELGKLKSLEVLDVSRNTLSGSVPRELGNCSELSVLVLSNLFDVRGDAAGDFGKLGSVNDEVNYFEGSMPLEVFSLPNLRILWAPMVNLEGSFQGNWGGCQSLEMVNLAQNFLSGEFPNQLGVCKRLHFLDLNGNNLTGVLSTELHVPCMSVFDVSGNMLSGSVPDFSNTVCPPVPSWNGNLFEDGNVFSPYASFFLSMVHERSLFTSMGGIGTSVVHNFGQNSFTGIQSLPVPHDRLGKKNGYTFLVGGNILTGTFPTYLFEKCDRLDAFLLNASYNNISGHIPFNISRMCRSLKFLDVSGNQLAGPIPVDLGNVVSLVSLNLSRNQLQGQIPSSLGQMKNLKFLSLAGNKLNGSIPTSLGQLYSLEVFDLSSNSLTGEIPKAIENMRNLTDVLLNNNNLSGHIPDGLAHVTSLSVFNVSFNNLSGYFPSNSGLFKCSSAVGNPYLSPCRGVSLTVPSGNQPGPIDSNSYNSETEQATGKKSGSDFSSIEIASITSASAIVSVLIALIVLFFYTRKWKPRSRVVGSTRKEVTVFTDIGVPLTFESVVQATGNFNAGNCIGSGGFGATYKAEIASGILVAVKRLAVGRFQGVQQFHAEIKTLGRLHHPNLVTLIGYHACETEMFLIYNYLPGEYYRSKVKISSVIKWSSLVKFLFFVVLFLSPSDAVLGDSDESSLLRLKASFSDPAGVLSTWTSAAGADSGYCSWSGVLCNANSRVVAVNVTGNGGNRRNGTSHPCKGFSQFPLYGFGVRRTCEGSKGSLFGNVSSFNFISVLTELRVLSLPFNALEGEIPEAIWGLEKLEVLDLEGNLISGYLPFRINGLRKLRVLNLGFNRIVGEIPGSISSLESLEVLNLAGNGLNGSVPGFVGRLRGVYLSFNQFSGVVPRGIGENCWKLEHLDLSGNSLVQGIPVSLGNCERLRTLLLYSNLLEEGIPSELGKLKSLEVLDVSRNTLSGSVPRELGNCSELSVLVLSNLFDPRGDVAGDFGKLGSVNDELNYFEGSMPVEVLSLPKLKILWAPMVNLEGSFQVSWGRCQSLEMINLAQNFFSGEFPNQLGVCERLHFLDLSGNNLTGVLSKELRVPCMSTFDVSGNMLSGSIPEFSDIVCPPEPSWNGNLYEDGNVSPPYAFFFLSKVWENSLFTAMGGVGISVAHNFGRNNFNGILSLPVARDRLGKQSSYTFLVGENNLTEPFPTYLFEKCHGLDALLLNVSYNKISGHIPSSLSGMCRSLKFLDASGNQLAGPIPVDLGNMVSLASLNLSKNQLEGSQLAPIDGSPYNPATEQATGKDSGNGLSSIEIASITSASAIFSVLIALIVLFFYTRKWKPGSRVVGSTRKEVTVFTDIGVPLTFESVVQATGNFNAGNCIGSGGFGATYKAEVAPGVLVAVKRLAVGRFQGVQQFHAETKTLGRLHHPNLVTLIGYHACETEMFLIYNYLPGGNLEKFIQERLGGLLLVLQKNADI</sequence>
<dbReference type="InterPro" id="IPR001611">
    <property type="entry name" value="Leu-rich_rpt"/>
</dbReference>
<dbReference type="SUPFAM" id="SSF56112">
    <property type="entry name" value="Protein kinase-like (PK-like)"/>
    <property type="match status" value="2"/>
</dbReference>
<comment type="similarity">
    <text evidence="2">Belongs to the RLP family.</text>
</comment>
<keyword evidence="8 21" id="KW-0812">Transmembrane</keyword>
<evidence type="ECO:0000256" key="10">
    <source>
        <dbReference type="ARBA" id="ARBA00022737"/>
    </source>
</evidence>
<dbReference type="InterPro" id="IPR032675">
    <property type="entry name" value="LRR_dom_sf"/>
</dbReference>